<feature type="compositionally biased region" description="Low complexity" evidence="6">
    <location>
        <begin position="171"/>
        <end position="180"/>
    </location>
</feature>
<evidence type="ECO:0000256" key="3">
    <source>
        <dbReference type="ARBA" id="ARBA00022777"/>
    </source>
</evidence>
<dbReference type="GO" id="GO:0110031">
    <property type="term" value="P:negative regulation of G2/MI transition of meiotic cell cycle"/>
    <property type="evidence" value="ECO:0007669"/>
    <property type="project" value="TreeGrafter"/>
</dbReference>
<keyword evidence="9" id="KW-1185">Reference proteome</keyword>
<feature type="compositionally biased region" description="Low complexity" evidence="6">
    <location>
        <begin position="36"/>
        <end position="60"/>
    </location>
</feature>
<evidence type="ECO:0000313" key="8">
    <source>
        <dbReference type="EMBL" id="EGS18305.1"/>
    </source>
</evidence>
<keyword evidence="2" id="KW-0547">Nucleotide-binding</keyword>
<feature type="region of interest" description="Disordered" evidence="6">
    <location>
        <begin position="1"/>
        <end position="251"/>
    </location>
</feature>
<protein>
    <recommendedName>
        <fullName evidence="7">Protein kinase domain-containing protein</fullName>
    </recommendedName>
</protein>
<dbReference type="GeneID" id="18260367"/>
<keyword evidence="1" id="KW-0808">Transferase</keyword>
<dbReference type="EMBL" id="GL988046">
    <property type="protein sequence ID" value="EGS18305.1"/>
    <property type="molecule type" value="Genomic_DNA"/>
</dbReference>
<feature type="compositionally biased region" description="Polar residues" evidence="6">
    <location>
        <begin position="126"/>
        <end position="135"/>
    </location>
</feature>
<dbReference type="Gene3D" id="3.30.200.20">
    <property type="entry name" value="Phosphorylase Kinase, domain 1"/>
    <property type="match status" value="1"/>
</dbReference>
<feature type="region of interest" description="Disordered" evidence="6">
    <location>
        <begin position="283"/>
        <end position="585"/>
    </location>
</feature>
<dbReference type="InterPro" id="IPR050339">
    <property type="entry name" value="CC_SR_Kinase"/>
</dbReference>
<dbReference type="InterPro" id="IPR008271">
    <property type="entry name" value="Ser/Thr_kinase_AS"/>
</dbReference>
<dbReference type="STRING" id="759272.G0SEC8"/>
<feature type="compositionally biased region" description="Polar residues" evidence="6">
    <location>
        <begin position="684"/>
        <end position="711"/>
    </location>
</feature>
<gene>
    <name evidence="8" type="ORF">CTHT_0063290</name>
</gene>
<feature type="compositionally biased region" description="Polar residues" evidence="6">
    <location>
        <begin position="221"/>
        <end position="230"/>
    </location>
</feature>
<dbReference type="AlphaFoldDB" id="G0SEC8"/>
<sequence>MSYSSTSGGTLTLPSPTHPHNVDVSSAVRSLRRSLSRSPSKFRLSSTASPTLTSTPMTSSIFRQPLTPAPTDRSLFSDQPGPATGASSTPIPATPAGPAEPSSPKAAAFTAPPPLPAATPLLRSNIKLSLRSTRSAKPITRPLGRQRLSPRKSPLKRVFGPAPDSGNPIPSASSSSSSSSDCEDNDQENLDLPSGAESPIELSPTARRSSERRSFERANRLSFSLESNGSGKSGMAKFLDNEDKSTFPSISVSPLKRSDAAMSVDQPTFGSPVAKRRSLHGISGVSNGVSVFDQNPASTTPTNMATKDSSNGAFDTQDDGNQEYRLTGTTASPFRDPVASPTPTVMPKRTSSLRKSTLQQRLGESRGALSRRAGEKQISQLADGASTPIPRNRLRLSLDHYTPTEERVNLFGSPAPSSSLAQPAPRPANQPHPLSRSLTQSSSSSSQPDDSPTHVPVSHIGERPRVPLNFSKSLPPGSQRPTSDSQMTPQYKQAKPLQSAFLSTGLVSKMNRNPDLLPPKHSGFKMSQMPDTPCKKQPYNSNTFPPQGTSGGRRQRISLGSPSTPFSGLVAPIRENNPFGSQDKSGSFLFQQVRNGPGRKSSVLSLDGDELVGSHDDFPPPTPTKNVLFNKSSTTPVPSARDEQRESYTPFGTPVPGFGLGRIDDTPSKIGPTQKDRAVEGITRPTTPFSGASPSLSFSLGLNNSRSQPASFATPAPNRTGPASFGVFGQYTRNEATKTPLGKENRPPQTPQDGSVMPDPCSRSISARPPPATPTGSQPPSLFSSVIDRRLSVTPQNRHGPVEVDESLMSRFDKSELIGSGEFSQVYRVVKASAPSMFLTGFSTTPRTPSSPDDNSRVFAVKKLKLPFHSAREREAKMKEVHILQTLSHSSKIVQFIDSWEHNGHLYIQTEYCSEGSLDAFLREIGQCGRLDDFRIWKILLETTQGLMAIHQAGFIHLDIKPANIFITFDGYLKIGDFGMATSWPAPKGIEGEGDREYIGPEILLGQYDKPADIFALGLIILEIACNVFLPDNGPTWQALRNGDMSVVPPLTPGEAGAVLRDANGVPICNDSGVSMPDEDSSFAFKGMTHDASNLFGSQRRPELREPPPFLADPNHPHSLDNLVKWMIQPNPKDRPTAEQLLASEPVTWISSRRAAGATVFEGNWGPQVGPSVQEGSDTEMTGV</sequence>
<dbReference type="SMART" id="SM00220">
    <property type="entry name" value="S_TKc"/>
    <property type="match status" value="1"/>
</dbReference>
<feature type="compositionally biased region" description="Polar residues" evidence="6">
    <location>
        <begin position="624"/>
        <end position="637"/>
    </location>
</feature>
<feature type="compositionally biased region" description="Polar residues" evidence="6">
    <location>
        <begin position="284"/>
        <end position="314"/>
    </location>
</feature>
<organism evidence="9">
    <name type="scientific">Chaetomium thermophilum (strain DSM 1495 / CBS 144.50 / IMI 039719)</name>
    <name type="common">Thermochaetoides thermophila</name>
    <dbReference type="NCBI Taxonomy" id="759272"/>
    <lineage>
        <taxon>Eukaryota</taxon>
        <taxon>Fungi</taxon>
        <taxon>Dikarya</taxon>
        <taxon>Ascomycota</taxon>
        <taxon>Pezizomycotina</taxon>
        <taxon>Sordariomycetes</taxon>
        <taxon>Sordariomycetidae</taxon>
        <taxon>Sordariales</taxon>
        <taxon>Chaetomiaceae</taxon>
        <taxon>Thermochaetoides</taxon>
    </lineage>
</organism>
<dbReference type="InterPro" id="IPR011009">
    <property type="entry name" value="Kinase-like_dom_sf"/>
</dbReference>
<dbReference type="InterPro" id="IPR000719">
    <property type="entry name" value="Prot_kinase_dom"/>
</dbReference>
<dbReference type="PROSITE" id="PS50011">
    <property type="entry name" value="PROTEIN_KINASE_DOM"/>
    <property type="match status" value="1"/>
</dbReference>
<feature type="compositionally biased region" description="Low complexity" evidence="6">
    <location>
        <begin position="434"/>
        <end position="450"/>
    </location>
</feature>
<dbReference type="RefSeq" id="XP_006696636.1">
    <property type="nucleotide sequence ID" value="XM_006696573.1"/>
</dbReference>
<accession>G0SEC8</accession>
<feature type="compositionally biased region" description="Low complexity" evidence="6">
    <location>
        <begin position="1"/>
        <end position="15"/>
    </location>
</feature>
<dbReference type="Proteomes" id="UP000008066">
    <property type="component" value="Unassembled WGS sequence"/>
</dbReference>
<dbReference type="HOGENOM" id="CLU_009707_0_0_1"/>
<feature type="compositionally biased region" description="Low complexity" evidence="6">
    <location>
        <begin position="413"/>
        <end position="423"/>
    </location>
</feature>
<dbReference type="Gene3D" id="1.10.510.10">
    <property type="entry name" value="Transferase(Phosphotransferase) domain 1"/>
    <property type="match status" value="1"/>
</dbReference>
<feature type="domain" description="Protein kinase" evidence="7">
    <location>
        <begin position="812"/>
        <end position="1150"/>
    </location>
</feature>
<keyword evidence="4" id="KW-0067">ATP-binding</keyword>
<dbReference type="SUPFAM" id="SSF56112">
    <property type="entry name" value="Protein kinase-like (PK-like)"/>
    <property type="match status" value="1"/>
</dbReference>
<proteinExistence type="inferred from homology"/>
<dbReference type="Pfam" id="PF00069">
    <property type="entry name" value="Pkinase"/>
    <property type="match status" value="1"/>
</dbReference>
<evidence type="ECO:0000313" key="9">
    <source>
        <dbReference type="Proteomes" id="UP000008066"/>
    </source>
</evidence>
<dbReference type="FunFam" id="3.30.200.20:FF:000611">
    <property type="entry name" value="Protein kinase, putative"/>
    <property type="match status" value="1"/>
</dbReference>
<feature type="compositionally biased region" description="Polar residues" evidence="6">
    <location>
        <begin position="1174"/>
        <end position="1184"/>
    </location>
</feature>
<dbReference type="PANTHER" id="PTHR11042:SF196">
    <property type="entry name" value="MITOSIS INHIBITOR PROTEIN KINASE SWE1"/>
    <property type="match status" value="1"/>
</dbReference>
<evidence type="ECO:0000259" key="7">
    <source>
        <dbReference type="PROSITE" id="PS50011"/>
    </source>
</evidence>
<evidence type="ECO:0000256" key="4">
    <source>
        <dbReference type="ARBA" id="ARBA00022840"/>
    </source>
</evidence>
<evidence type="ECO:0000256" key="6">
    <source>
        <dbReference type="SAM" id="MobiDB-lite"/>
    </source>
</evidence>
<dbReference type="GO" id="GO:0005524">
    <property type="term" value="F:ATP binding"/>
    <property type="evidence" value="ECO:0007669"/>
    <property type="project" value="UniProtKB-KW"/>
</dbReference>
<comment type="similarity">
    <text evidence="5">Belongs to the protein kinase superfamily. Ser/Thr protein kinase family. GCN2 subfamily.</text>
</comment>
<dbReference type="OMA" id="DSIVRWM"/>
<feature type="compositionally biased region" description="Polar residues" evidence="6">
    <location>
        <begin position="538"/>
        <end position="548"/>
    </location>
</feature>
<feature type="compositionally biased region" description="Polar residues" evidence="6">
    <location>
        <begin position="349"/>
        <end position="362"/>
    </location>
</feature>
<feature type="compositionally biased region" description="Basic and acidic residues" evidence="6">
    <location>
        <begin position="208"/>
        <end position="219"/>
    </location>
</feature>
<dbReference type="eggNOG" id="KOG0601">
    <property type="taxonomic scope" value="Eukaryota"/>
</dbReference>
<evidence type="ECO:0000256" key="5">
    <source>
        <dbReference type="ARBA" id="ARBA00037982"/>
    </source>
</evidence>
<feature type="compositionally biased region" description="Polar residues" evidence="6">
    <location>
        <begin position="479"/>
        <end position="491"/>
    </location>
</feature>
<feature type="region of interest" description="Disordered" evidence="6">
    <location>
        <begin position="1161"/>
        <end position="1184"/>
    </location>
</feature>
<dbReference type="GO" id="GO:0005737">
    <property type="term" value="C:cytoplasm"/>
    <property type="evidence" value="ECO:0007669"/>
    <property type="project" value="TreeGrafter"/>
</dbReference>
<name>G0SEC8_CHATD</name>
<feature type="compositionally biased region" description="Basic and acidic residues" evidence="6">
    <location>
        <begin position="396"/>
        <end position="408"/>
    </location>
</feature>
<dbReference type="GO" id="GO:0004713">
    <property type="term" value="F:protein tyrosine kinase activity"/>
    <property type="evidence" value="ECO:0007669"/>
    <property type="project" value="TreeGrafter"/>
</dbReference>
<dbReference type="PROSITE" id="PS00108">
    <property type="entry name" value="PROTEIN_KINASE_ST"/>
    <property type="match status" value="1"/>
</dbReference>
<evidence type="ECO:0000256" key="1">
    <source>
        <dbReference type="ARBA" id="ARBA00022679"/>
    </source>
</evidence>
<keyword evidence="3" id="KW-0418">Kinase</keyword>
<dbReference type="PANTHER" id="PTHR11042">
    <property type="entry name" value="EUKARYOTIC TRANSLATION INITIATION FACTOR 2-ALPHA KINASE EIF2-ALPHA KINASE -RELATED"/>
    <property type="match status" value="1"/>
</dbReference>
<dbReference type="OrthoDB" id="5337378at2759"/>
<dbReference type="KEGG" id="cthr:CTHT_0063290"/>
<evidence type="ECO:0000256" key="2">
    <source>
        <dbReference type="ARBA" id="ARBA00022741"/>
    </source>
</evidence>
<feature type="region of interest" description="Disordered" evidence="6">
    <location>
        <begin position="611"/>
        <end position="783"/>
    </location>
</feature>
<reference evidence="8 9" key="1">
    <citation type="journal article" date="2011" name="Cell">
        <title>Insight into structure and assembly of the nuclear pore complex by utilizing the genome of a eukaryotic thermophile.</title>
        <authorList>
            <person name="Amlacher S."/>
            <person name="Sarges P."/>
            <person name="Flemming D."/>
            <person name="van Noort V."/>
            <person name="Kunze R."/>
            <person name="Devos D.P."/>
            <person name="Arumugam M."/>
            <person name="Bork P."/>
            <person name="Hurt E."/>
        </authorList>
    </citation>
    <scope>NUCLEOTIDE SEQUENCE [LARGE SCALE GENOMIC DNA]</scope>
    <source>
        <strain evidence="9">DSM 1495 / CBS 144.50 / IMI 039719</strain>
    </source>
</reference>
<dbReference type="GO" id="GO:0005634">
    <property type="term" value="C:nucleus"/>
    <property type="evidence" value="ECO:0007669"/>
    <property type="project" value="TreeGrafter"/>
</dbReference>